<keyword evidence="5" id="KW-1185">Reference proteome</keyword>
<evidence type="ECO:0000256" key="2">
    <source>
        <dbReference type="SAM" id="SignalP"/>
    </source>
</evidence>
<sequence>MKARLIYQKKIIWTLIIAILLTAYAVPAGAADRLTGSQQVSPYEGAYLDYQPLANGGYIASGGYQVADLSGAAFISMIGSDHSQRIRTDFIGSGLPAIHYVRETSRGTYLFAGTRDDQMLYGELDSGFNIVWLEEKVPGGRALGIRELADGSFMIAGYTTGNSGDVVIVTKNASSSIAHTFVKPGRQYVYDALPASDGGMILVGTTGDGMVTKGFIQKLTASLMVDWEKEIVATEGDGTSEFRYTTLQGIRYDRQNSGYIVTGNVMGSSGGVQNMLFLRMNLNGDTDWLNIYDRPGAQLGSDVIATADGGYLIAGGNNNQTGFVVKTDENGVKQWEKDLPGTGNLHTALQLPDGSFRLAGGTNQGSLYSLWVGEPNGLSIDDNLNRLYGLDTRMEYSLDGGAAYQAYNPAAEPLFPGDQVVLVRYKRDPAAGFEAGVPASYTFTQNPLTAASILPLREILVGYGAPLSAAELPASVDVKLSDGSTVHVPVQWDQGSPVYNPLRSGFYNFTGEVEMPAGVSNPMNLKASVLVRVSYRVVESFSALPDIDVPYGTPLSELPLPEQAEVTFADGGRLMVDVVIWENEEPVYNPSKPGEYQFTGIPRLPEGTMGWLDVLPSVRVILGEQPQVPEAPETPEEPEAPEAPAMTMTGIEAEASSYQLKIGETYQTVVSAVYSDGSRQMIDRESAVYRSSDTKIADVQANGLVTGRSPGRALITASYQGYEAEIPVNVQAAEAGPGTGSGSGSGSGTVSYAPSNPNLVSSACVGVSCTISYGHEVRIEVPEAAKDGDFILSIEKISLPPGIIIPDSMKLISPVFELLRNPDRAFKQPVTLHFAFRADELQEGQRAGLFYYDEESRKWIEVEGQAEGTKYVAKVDHFTKFAVFAVPDKVQPADEQPQPESSPGSQPEHVFRDTAGHWAEALIREAAAKGIVSGYPDGTYQPNKSVTRAEFIVMLMRSLGGADTPRAGKVSFKDDNSIKDWAQPYVSAAAEMGIAGGYPDGTFRPDEPVTRAEMTAMVVRAWQLAEAGDSQPDFLDAASIPAWAKNASAAAQQHGIMEGRSGGRFEPHAFTTRAEAAAVLLRVLRS</sequence>
<dbReference type="InterPro" id="IPR001119">
    <property type="entry name" value="SLH_dom"/>
</dbReference>
<name>A0A2W1LDC8_9BACL</name>
<dbReference type="InterPro" id="IPR008964">
    <property type="entry name" value="Invasin/intimin_cell_adhesion"/>
</dbReference>
<dbReference type="RefSeq" id="WP_111149714.1">
    <property type="nucleotide sequence ID" value="NZ_QKRB01000060.1"/>
</dbReference>
<accession>A0A2W1LDC8</accession>
<feature type="region of interest" description="Disordered" evidence="1">
    <location>
        <begin position="889"/>
        <end position="910"/>
    </location>
</feature>
<reference evidence="4 5" key="1">
    <citation type="submission" date="2018-06" db="EMBL/GenBank/DDBJ databases">
        <title>Paenibacillus imtechensis sp. nov.</title>
        <authorList>
            <person name="Pinnaka A.K."/>
            <person name="Singh H."/>
            <person name="Kaur M."/>
        </authorList>
    </citation>
    <scope>NUCLEOTIDE SEQUENCE [LARGE SCALE GENOMIC DNA]</scope>
    <source>
        <strain evidence="4 5">SMB1</strain>
    </source>
</reference>
<dbReference type="SUPFAM" id="SSF49373">
    <property type="entry name" value="Invasin/intimin cell-adhesion fragments"/>
    <property type="match status" value="1"/>
</dbReference>
<dbReference type="AlphaFoldDB" id="A0A2W1LDC8"/>
<proteinExistence type="predicted"/>
<feature type="domain" description="SLH" evidence="3">
    <location>
        <begin position="906"/>
        <end position="968"/>
    </location>
</feature>
<dbReference type="Pfam" id="PF07532">
    <property type="entry name" value="Big_4"/>
    <property type="match status" value="1"/>
</dbReference>
<protein>
    <recommendedName>
        <fullName evidence="3">SLH domain-containing protein</fullName>
    </recommendedName>
</protein>
<evidence type="ECO:0000313" key="5">
    <source>
        <dbReference type="Proteomes" id="UP000249522"/>
    </source>
</evidence>
<dbReference type="InterPro" id="IPR011041">
    <property type="entry name" value="Quinoprot_gluc/sorb_DH_b-prop"/>
</dbReference>
<dbReference type="PANTHER" id="PTHR43308">
    <property type="entry name" value="OUTER MEMBRANE PROTEIN ALPHA-RELATED"/>
    <property type="match status" value="1"/>
</dbReference>
<feature type="chain" id="PRO_5016114900" description="SLH domain-containing protein" evidence="2">
    <location>
        <begin position="31"/>
        <end position="1086"/>
    </location>
</feature>
<evidence type="ECO:0000313" key="4">
    <source>
        <dbReference type="EMBL" id="PZD93072.1"/>
    </source>
</evidence>
<dbReference type="Pfam" id="PF02368">
    <property type="entry name" value="Big_2"/>
    <property type="match status" value="1"/>
</dbReference>
<gene>
    <name evidence="4" type="ORF">DNH61_25160</name>
</gene>
<feature type="compositionally biased region" description="Low complexity" evidence="1">
    <location>
        <begin position="895"/>
        <end position="908"/>
    </location>
</feature>
<dbReference type="InterPro" id="IPR003343">
    <property type="entry name" value="Big_2"/>
</dbReference>
<dbReference type="InterPro" id="IPR011081">
    <property type="entry name" value="Big_4"/>
</dbReference>
<comment type="caution">
    <text evidence="4">The sequence shown here is derived from an EMBL/GenBank/DDBJ whole genome shotgun (WGS) entry which is preliminary data.</text>
</comment>
<dbReference type="InterPro" id="IPR051465">
    <property type="entry name" value="Cell_Envelope_Struct_Comp"/>
</dbReference>
<evidence type="ECO:0000259" key="3">
    <source>
        <dbReference type="PROSITE" id="PS51272"/>
    </source>
</evidence>
<dbReference type="OrthoDB" id="9799230at2"/>
<feature type="signal peptide" evidence="2">
    <location>
        <begin position="1"/>
        <end position="30"/>
    </location>
</feature>
<dbReference type="Pfam" id="PF00395">
    <property type="entry name" value="SLH"/>
    <property type="match status" value="3"/>
</dbReference>
<dbReference type="Gene3D" id="2.60.40.1080">
    <property type="match status" value="1"/>
</dbReference>
<dbReference type="Proteomes" id="UP000249522">
    <property type="component" value="Unassembled WGS sequence"/>
</dbReference>
<dbReference type="PROSITE" id="PS51272">
    <property type="entry name" value="SLH"/>
    <property type="match status" value="3"/>
</dbReference>
<dbReference type="SUPFAM" id="SSF50952">
    <property type="entry name" value="Soluble quinoprotein glucose dehydrogenase"/>
    <property type="match status" value="1"/>
</dbReference>
<keyword evidence="2" id="KW-0732">Signal</keyword>
<dbReference type="EMBL" id="QKRB01000060">
    <property type="protein sequence ID" value="PZD93072.1"/>
    <property type="molecule type" value="Genomic_DNA"/>
</dbReference>
<feature type="domain" description="SLH" evidence="3">
    <location>
        <begin position="969"/>
        <end position="1032"/>
    </location>
</feature>
<evidence type="ECO:0000256" key="1">
    <source>
        <dbReference type="SAM" id="MobiDB-lite"/>
    </source>
</evidence>
<organism evidence="4 5">
    <name type="scientific">Paenibacillus sambharensis</name>
    <dbReference type="NCBI Taxonomy" id="1803190"/>
    <lineage>
        <taxon>Bacteria</taxon>
        <taxon>Bacillati</taxon>
        <taxon>Bacillota</taxon>
        <taxon>Bacilli</taxon>
        <taxon>Bacillales</taxon>
        <taxon>Paenibacillaceae</taxon>
        <taxon>Paenibacillus</taxon>
    </lineage>
</organism>
<dbReference type="PANTHER" id="PTHR43308:SF5">
    <property type="entry name" value="S-LAYER PROTEIN _ PEPTIDOGLYCAN ENDO-BETA-N-ACETYLGLUCOSAMINIDASE"/>
    <property type="match status" value="1"/>
</dbReference>
<feature type="domain" description="SLH" evidence="3">
    <location>
        <begin position="1035"/>
        <end position="1086"/>
    </location>
</feature>